<dbReference type="EMBL" id="JADGJH010002986">
    <property type="protein sequence ID" value="KAJ3093751.1"/>
    <property type="molecule type" value="Genomic_DNA"/>
</dbReference>
<sequence length="448" mass="49420">MALHNERGGMCLHVCTGLHGRNLSPEKIESSKLSKRMELESSNLRAQFPLRKGLVALNHGGWGLSPRVVLAAKAAIQAETDACPDDLYLVRANFHDKLNRALEPVASFLGLNSIDDLVFTANTSTSVTAVLRSLKQILKAQGRFPILPNFKSQKILMLSTAFHGDVHAIRYTCINDGFEVLEVPVVYPLSEDALFAIVEEAIAKEQDEGNEIVLAIYDAITSTPGVILPFRRLTGLFKSNNILAFVDAAQAIGQIPVDDIPAYQPDFFSTNLHKWMYVPRSCAVLYVAKQHQAEIKHPVVVDVQENHWKSTPGSSEISNFLTTPAAFEFISSLGGISRIMKHNHELAVKGGQILATALGTSVLKNPSETDETGGDAYYGAMVNIELPPAPAGLLFRELHAQFLEQFNATVLVYSHGGKWWIRCSAQIYVDITDFERMAHILRTIFKLD</sequence>
<dbReference type="Gene3D" id="3.40.640.10">
    <property type="entry name" value="Type I PLP-dependent aspartate aminotransferase-like (Major domain)"/>
    <property type="match status" value="1"/>
</dbReference>
<dbReference type="SUPFAM" id="SSF53383">
    <property type="entry name" value="PLP-dependent transferases"/>
    <property type="match status" value="1"/>
</dbReference>
<dbReference type="InterPro" id="IPR000192">
    <property type="entry name" value="Aminotrans_V_dom"/>
</dbReference>
<dbReference type="Proteomes" id="UP001211907">
    <property type="component" value="Unassembled WGS sequence"/>
</dbReference>
<organism evidence="3 4">
    <name type="scientific">Physocladia obscura</name>
    <dbReference type="NCBI Taxonomy" id="109957"/>
    <lineage>
        <taxon>Eukaryota</taxon>
        <taxon>Fungi</taxon>
        <taxon>Fungi incertae sedis</taxon>
        <taxon>Chytridiomycota</taxon>
        <taxon>Chytridiomycota incertae sedis</taxon>
        <taxon>Chytridiomycetes</taxon>
        <taxon>Chytridiales</taxon>
        <taxon>Chytriomycetaceae</taxon>
        <taxon>Physocladia</taxon>
    </lineage>
</organism>
<keyword evidence="1" id="KW-0663">Pyridoxal phosphate</keyword>
<proteinExistence type="predicted"/>
<dbReference type="Pfam" id="PF00266">
    <property type="entry name" value="Aminotran_5"/>
    <property type="match status" value="1"/>
</dbReference>
<keyword evidence="4" id="KW-1185">Reference proteome</keyword>
<dbReference type="PANTHER" id="PTHR43092:SF2">
    <property type="entry name" value="HERCYNYLCYSTEINE SULFOXIDE LYASE"/>
    <property type="match status" value="1"/>
</dbReference>
<comment type="caution">
    <text evidence="3">The sequence shown here is derived from an EMBL/GenBank/DDBJ whole genome shotgun (WGS) entry which is preliminary data.</text>
</comment>
<reference evidence="3" key="1">
    <citation type="submission" date="2020-05" db="EMBL/GenBank/DDBJ databases">
        <title>Phylogenomic resolution of chytrid fungi.</title>
        <authorList>
            <person name="Stajich J.E."/>
            <person name="Amses K."/>
            <person name="Simmons R."/>
            <person name="Seto K."/>
            <person name="Myers J."/>
            <person name="Bonds A."/>
            <person name="Quandt C.A."/>
            <person name="Barry K."/>
            <person name="Liu P."/>
            <person name="Grigoriev I."/>
            <person name="Longcore J.E."/>
            <person name="James T.Y."/>
        </authorList>
    </citation>
    <scope>NUCLEOTIDE SEQUENCE</scope>
    <source>
        <strain evidence="3">JEL0513</strain>
    </source>
</reference>
<dbReference type="AlphaFoldDB" id="A0AAD5SQG2"/>
<protein>
    <recommendedName>
        <fullName evidence="2">Aminotransferase class V domain-containing protein</fullName>
    </recommendedName>
</protein>
<gene>
    <name evidence="3" type="ORF">HK100_006426</name>
</gene>
<evidence type="ECO:0000259" key="2">
    <source>
        <dbReference type="Pfam" id="PF00266"/>
    </source>
</evidence>
<dbReference type="PANTHER" id="PTHR43092">
    <property type="entry name" value="L-CYSTEINE DESULFHYDRASE"/>
    <property type="match status" value="1"/>
</dbReference>
<dbReference type="InterPro" id="IPR015421">
    <property type="entry name" value="PyrdxlP-dep_Trfase_major"/>
</dbReference>
<dbReference type="InterPro" id="IPR015424">
    <property type="entry name" value="PyrdxlP-dep_Trfase"/>
</dbReference>
<evidence type="ECO:0000313" key="4">
    <source>
        <dbReference type="Proteomes" id="UP001211907"/>
    </source>
</evidence>
<accession>A0AAD5SQG2</accession>
<evidence type="ECO:0000256" key="1">
    <source>
        <dbReference type="ARBA" id="ARBA00022898"/>
    </source>
</evidence>
<feature type="domain" description="Aminotransferase class V" evidence="2">
    <location>
        <begin position="85"/>
        <end position="364"/>
    </location>
</feature>
<name>A0AAD5SQG2_9FUNG</name>
<evidence type="ECO:0000313" key="3">
    <source>
        <dbReference type="EMBL" id="KAJ3093751.1"/>
    </source>
</evidence>